<dbReference type="SUPFAM" id="SSF50182">
    <property type="entry name" value="Sm-like ribonucleoproteins"/>
    <property type="match status" value="1"/>
</dbReference>
<dbReference type="HAMAP" id="MF_00436">
    <property type="entry name" value="Hfq"/>
    <property type="match status" value="1"/>
</dbReference>
<dbReference type="InterPro" id="IPR005001">
    <property type="entry name" value="Hfq"/>
</dbReference>
<name>A0A927C6R7_9BACL</name>
<dbReference type="PANTHER" id="PTHR34772:SF1">
    <property type="entry name" value="RNA-BINDING PROTEIN HFQ"/>
    <property type="match status" value="1"/>
</dbReference>
<dbReference type="NCBIfam" id="TIGR02383">
    <property type="entry name" value="Hfq"/>
    <property type="match status" value="1"/>
</dbReference>
<dbReference type="CDD" id="cd01716">
    <property type="entry name" value="Hfq"/>
    <property type="match status" value="1"/>
</dbReference>
<evidence type="ECO:0000256" key="3">
    <source>
        <dbReference type="HAMAP-Rule" id="MF_00436"/>
    </source>
</evidence>
<dbReference type="GO" id="GO:0003723">
    <property type="term" value="F:RNA binding"/>
    <property type="evidence" value="ECO:0007669"/>
    <property type="project" value="UniProtKB-UniRule"/>
</dbReference>
<dbReference type="InterPro" id="IPR010920">
    <property type="entry name" value="LSM_dom_sf"/>
</dbReference>
<dbReference type="PROSITE" id="PS52002">
    <property type="entry name" value="SM"/>
    <property type="match status" value="1"/>
</dbReference>
<gene>
    <name evidence="3 5" type="primary">hfq</name>
    <name evidence="5" type="ORF">IDH45_04120</name>
</gene>
<keyword evidence="2 3" id="KW-0346">Stress response</keyword>
<dbReference type="GO" id="GO:0006355">
    <property type="term" value="P:regulation of DNA-templated transcription"/>
    <property type="evidence" value="ECO:0007669"/>
    <property type="project" value="InterPro"/>
</dbReference>
<dbReference type="GO" id="GO:0045974">
    <property type="term" value="P:regulation of translation, ncRNA-mediated"/>
    <property type="evidence" value="ECO:0007669"/>
    <property type="project" value="TreeGrafter"/>
</dbReference>
<evidence type="ECO:0000313" key="6">
    <source>
        <dbReference type="Proteomes" id="UP000639396"/>
    </source>
</evidence>
<comment type="function">
    <text evidence="3">RNA chaperone that binds small regulatory RNA (sRNAs) and mRNAs to facilitate mRNA translational regulation in response to envelope stress, environmental stress and changes in metabolite concentrations. Also binds with high specificity to tRNAs.</text>
</comment>
<proteinExistence type="inferred from homology"/>
<dbReference type="GO" id="GO:0005829">
    <property type="term" value="C:cytosol"/>
    <property type="evidence" value="ECO:0007669"/>
    <property type="project" value="TreeGrafter"/>
</dbReference>
<protein>
    <recommendedName>
        <fullName evidence="3">RNA-binding protein Hfq</fullName>
    </recommendedName>
</protein>
<dbReference type="Proteomes" id="UP000639396">
    <property type="component" value="Unassembled WGS sequence"/>
</dbReference>
<evidence type="ECO:0000313" key="5">
    <source>
        <dbReference type="EMBL" id="MBD2861173.1"/>
    </source>
</evidence>
<evidence type="ECO:0000256" key="2">
    <source>
        <dbReference type="ARBA" id="ARBA00023016"/>
    </source>
</evidence>
<dbReference type="AlphaFoldDB" id="A0A927C6R7"/>
<dbReference type="Gene3D" id="2.30.30.100">
    <property type="match status" value="1"/>
</dbReference>
<comment type="caution">
    <text evidence="5">The sequence shown here is derived from an EMBL/GenBank/DDBJ whole genome shotgun (WGS) entry which is preliminary data.</text>
</comment>
<reference evidence="5" key="1">
    <citation type="submission" date="2020-09" db="EMBL/GenBank/DDBJ databases">
        <title>A novel bacterium of genus Paenibacillus, isolated from South China Sea.</title>
        <authorList>
            <person name="Huang H."/>
            <person name="Mo K."/>
            <person name="Hu Y."/>
        </authorList>
    </citation>
    <scope>NUCLEOTIDE SEQUENCE</scope>
    <source>
        <strain evidence="5">IB182363</strain>
    </source>
</reference>
<dbReference type="GO" id="GO:0043487">
    <property type="term" value="P:regulation of RNA stability"/>
    <property type="evidence" value="ECO:0007669"/>
    <property type="project" value="TreeGrafter"/>
</dbReference>
<comment type="subunit">
    <text evidence="3">Homohexamer.</text>
</comment>
<dbReference type="Pfam" id="PF17209">
    <property type="entry name" value="Hfq"/>
    <property type="match status" value="1"/>
</dbReference>
<comment type="similarity">
    <text evidence="3">Belongs to the Hfq family.</text>
</comment>
<keyword evidence="1 3" id="KW-0694">RNA-binding</keyword>
<sequence>MAPTKAELIQDRRLNTLRKNRAICTIIIMNGARIKGTIDAFDKFVVLIRESKSKQYLIYKHAISTIVTDTAVEFDS</sequence>
<keyword evidence="6" id="KW-1185">Reference proteome</keyword>
<dbReference type="InterPro" id="IPR047575">
    <property type="entry name" value="Sm"/>
</dbReference>
<dbReference type="PANTHER" id="PTHR34772">
    <property type="entry name" value="RNA-BINDING PROTEIN HFQ"/>
    <property type="match status" value="1"/>
</dbReference>
<dbReference type="EMBL" id="JACXJA010000005">
    <property type="protein sequence ID" value="MBD2861173.1"/>
    <property type="molecule type" value="Genomic_DNA"/>
</dbReference>
<feature type="domain" description="Sm" evidence="4">
    <location>
        <begin position="11"/>
        <end position="72"/>
    </location>
</feature>
<accession>A0A927C6R7</accession>
<evidence type="ECO:0000259" key="4">
    <source>
        <dbReference type="PROSITE" id="PS52002"/>
    </source>
</evidence>
<evidence type="ECO:0000256" key="1">
    <source>
        <dbReference type="ARBA" id="ARBA00022884"/>
    </source>
</evidence>
<organism evidence="5 6">
    <name type="scientific">Paenibacillus oceani</name>
    <dbReference type="NCBI Taxonomy" id="2772510"/>
    <lineage>
        <taxon>Bacteria</taxon>
        <taxon>Bacillati</taxon>
        <taxon>Bacillota</taxon>
        <taxon>Bacilli</taxon>
        <taxon>Bacillales</taxon>
        <taxon>Paenibacillaceae</taxon>
        <taxon>Paenibacillus</taxon>
    </lineage>
</organism>